<dbReference type="InterPro" id="IPR011042">
    <property type="entry name" value="6-blade_b-propeller_TolB-like"/>
</dbReference>
<proteinExistence type="predicted"/>
<comment type="caution">
    <text evidence="1">The sequence shown here is derived from an EMBL/GenBank/DDBJ whole genome shotgun (WGS) entry which is preliminary data.</text>
</comment>
<sequence>MCIKATPDDNVIVLVDSSFSMSEVRLKVVQLDNLGIVKSQFSFSYAKNCRPIELSVQNNSDLYIIINNYSSSPRSTIVRVDLKSKKLDANNTFTGAIGMNGSAHFICNGICIEQNNKFLISDQNHHTVYLIDKMKFVKSIFVAENGLDSPGALAFYNGILWIADGTNIHKFEHK</sequence>
<evidence type="ECO:0000313" key="1">
    <source>
        <dbReference type="EMBL" id="CAG2220075.1"/>
    </source>
</evidence>
<dbReference type="EMBL" id="CAJPWZ010001649">
    <property type="protein sequence ID" value="CAG2220075.1"/>
    <property type="molecule type" value="Genomic_DNA"/>
</dbReference>
<keyword evidence="2" id="KW-1185">Reference proteome</keyword>
<gene>
    <name evidence="1" type="ORF">MEDL_33581</name>
</gene>
<dbReference type="SUPFAM" id="SSF63829">
    <property type="entry name" value="Calcium-dependent phosphotriesterase"/>
    <property type="match status" value="1"/>
</dbReference>
<dbReference type="Gene3D" id="2.120.10.30">
    <property type="entry name" value="TolB, C-terminal domain"/>
    <property type="match status" value="1"/>
</dbReference>
<evidence type="ECO:0000313" key="2">
    <source>
        <dbReference type="Proteomes" id="UP000683360"/>
    </source>
</evidence>
<dbReference type="Proteomes" id="UP000683360">
    <property type="component" value="Unassembled WGS sequence"/>
</dbReference>
<name>A0A8S3SGG2_MYTED</name>
<organism evidence="1 2">
    <name type="scientific">Mytilus edulis</name>
    <name type="common">Blue mussel</name>
    <dbReference type="NCBI Taxonomy" id="6550"/>
    <lineage>
        <taxon>Eukaryota</taxon>
        <taxon>Metazoa</taxon>
        <taxon>Spiralia</taxon>
        <taxon>Lophotrochozoa</taxon>
        <taxon>Mollusca</taxon>
        <taxon>Bivalvia</taxon>
        <taxon>Autobranchia</taxon>
        <taxon>Pteriomorphia</taxon>
        <taxon>Mytilida</taxon>
        <taxon>Mytiloidea</taxon>
        <taxon>Mytilidae</taxon>
        <taxon>Mytilinae</taxon>
        <taxon>Mytilus</taxon>
    </lineage>
</organism>
<reference evidence="1" key="1">
    <citation type="submission" date="2021-03" db="EMBL/GenBank/DDBJ databases">
        <authorList>
            <person name="Bekaert M."/>
        </authorList>
    </citation>
    <scope>NUCLEOTIDE SEQUENCE</scope>
</reference>
<dbReference type="AlphaFoldDB" id="A0A8S3SGG2"/>
<protein>
    <submittedName>
        <fullName evidence="1">Uncharacterized protein</fullName>
    </submittedName>
</protein>
<accession>A0A8S3SGG2</accession>